<dbReference type="InterPro" id="IPR055065">
    <property type="entry name" value="OB_MCM10"/>
</dbReference>
<dbReference type="GO" id="GO:0006270">
    <property type="term" value="P:DNA replication initiation"/>
    <property type="evidence" value="ECO:0007669"/>
    <property type="project" value="InterPro"/>
</dbReference>
<keyword evidence="4" id="KW-1185">Reference proteome</keyword>
<reference evidence="3" key="1">
    <citation type="submission" date="2016-03" db="EMBL/GenBank/DDBJ databases">
        <title>Mechanisms controlling the formation of the plant cell surface in tip-growing cells are functionally conserved among land plants.</title>
        <authorList>
            <person name="Honkanen S."/>
            <person name="Jones V.A."/>
            <person name="Morieri G."/>
            <person name="Champion C."/>
            <person name="Hetherington A.J."/>
            <person name="Kelly S."/>
            <person name="Saint-Marcoux D."/>
            <person name="Proust H."/>
            <person name="Prescott H."/>
            <person name="Dolan L."/>
        </authorList>
    </citation>
    <scope>NUCLEOTIDE SEQUENCE [LARGE SCALE GENOMIC DNA]</scope>
    <source>
        <tissue evidence="3">Whole gametophyte</tissue>
    </source>
</reference>
<dbReference type="InterPro" id="IPR012340">
    <property type="entry name" value="NA-bd_OB-fold"/>
</dbReference>
<dbReference type="EMBL" id="LVLJ01003810">
    <property type="protein sequence ID" value="OAE19613.1"/>
    <property type="molecule type" value="Genomic_DNA"/>
</dbReference>
<feature type="region of interest" description="Disordered" evidence="1">
    <location>
        <begin position="337"/>
        <end position="359"/>
    </location>
</feature>
<dbReference type="GO" id="GO:0043596">
    <property type="term" value="C:nuclear replication fork"/>
    <property type="evidence" value="ECO:0007669"/>
    <property type="project" value="TreeGrafter"/>
</dbReference>
<feature type="domain" description="MCM10 OB-fold" evidence="2">
    <location>
        <begin position="156"/>
        <end position="281"/>
    </location>
</feature>
<organism evidence="3 4">
    <name type="scientific">Marchantia polymorpha subsp. ruderalis</name>
    <dbReference type="NCBI Taxonomy" id="1480154"/>
    <lineage>
        <taxon>Eukaryota</taxon>
        <taxon>Viridiplantae</taxon>
        <taxon>Streptophyta</taxon>
        <taxon>Embryophyta</taxon>
        <taxon>Marchantiophyta</taxon>
        <taxon>Marchantiopsida</taxon>
        <taxon>Marchantiidae</taxon>
        <taxon>Marchantiales</taxon>
        <taxon>Marchantiaceae</taxon>
        <taxon>Marchantia</taxon>
    </lineage>
</organism>
<evidence type="ECO:0000313" key="4">
    <source>
        <dbReference type="Proteomes" id="UP000077202"/>
    </source>
</evidence>
<dbReference type="GO" id="GO:0003688">
    <property type="term" value="F:DNA replication origin binding"/>
    <property type="evidence" value="ECO:0007669"/>
    <property type="project" value="TreeGrafter"/>
</dbReference>
<gene>
    <name evidence="3" type="ORF">AXG93_3756s1190</name>
</gene>
<dbReference type="PANTHER" id="PTHR13454:SF11">
    <property type="entry name" value="PROTEIN MCM10 HOMOLOG"/>
    <property type="match status" value="1"/>
</dbReference>
<evidence type="ECO:0000259" key="2">
    <source>
        <dbReference type="Pfam" id="PF22379"/>
    </source>
</evidence>
<dbReference type="Pfam" id="PF22379">
    <property type="entry name" value="OB_MCM10"/>
    <property type="match status" value="1"/>
</dbReference>
<protein>
    <recommendedName>
        <fullName evidence="2">MCM10 OB-fold domain-containing protein</fullName>
    </recommendedName>
</protein>
<name>A0A176VGP0_MARPO</name>
<evidence type="ECO:0000313" key="3">
    <source>
        <dbReference type="EMBL" id="OAE19613.1"/>
    </source>
</evidence>
<feature type="compositionally biased region" description="Basic and acidic residues" evidence="1">
    <location>
        <begin position="346"/>
        <end position="356"/>
    </location>
</feature>
<accession>A0A176VGP0</accession>
<dbReference type="PANTHER" id="PTHR13454">
    <property type="entry name" value="PROTEIN MCM10 HOMOLOG"/>
    <property type="match status" value="1"/>
</dbReference>
<dbReference type="GO" id="GO:0003697">
    <property type="term" value="F:single-stranded DNA binding"/>
    <property type="evidence" value="ECO:0007669"/>
    <property type="project" value="InterPro"/>
</dbReference>
<evidence type="ECO:0000256" key="1">
    <source>
        <dbReference type="SAM" id="MobiDB-lite"/>
    </source>
</evidence>
<dbReference type="Gene3D" id="2.40.50.140">
    <property type="entry name" value="Nucleic acid-binding proteins"/>
    <property type="match status" value="1"/>
</dbReference>
<comment type="caution">
    <text evidence="3">The sequence shown here is derived from an EMBL/GenBank/DDBJ whole genome shotgun (WGS) entry which is preliminary data.</text>
</comment>
<proteinExistence type="predicted"/>
<dbReference type="Proteomes" id="UP000077202">
    <property type="component" value="Unassembled WGS sequence"/>
</dbReference>
<sequence length="527" mass="58058">MAGDDEDLELLLSMQDDENAVVNATPPSSPARHDPNSVRAEVAGGFYSKIATTSGSEAENSSFSSRMAEIRFDRNLFSQPVDIKVSPRVLPLSNWFLPDYCSDDETPKTKHAVSMDAFKDILKGSLELEGNKLPSATPKQTSHQGLSISSIDIEFFSGLKIKDRLVPPAEVYNKLEDLRFVRLPAIKMANECGKFSGSWATIAILVDKGPPRQSSTGKNFVIWKLGTLDSNVISLFLFGDAYKAHWKEQPGSILAVLNANVRTDPKTKEPSLSVFNCDQVLMLGTSVNFAICSGIRKDGTRRLHGQYCQYHIGAQQHKYKTKRPELSGGKMAMIGPGFERGHMKRKPLDSPEKENTPSRPLKLVTTSQLKLMLSDERITTKSFSQGKRFLENMADRVVGKRKSTEVEEKLKISRVPLAEKGRNLGGIKAEFTNSARTEKRKDMDVTGIKTDRVTLASGGKSQTLKTGQVRRKEISKGKSMTDDMEMEIEWSGGSEDEMGYGNPSGSLPLLPSHTAVIDIAIVLALVS</sequence>
<dbReference type="AlphaFoldDB" id="A0A176VGP0"/>
<dbReference type="InterPro" id="IPR040184">
    <property type="entry name" value="Mcm10"/>
</dbReference>